<gene>
    <name evidence="9" type="ORF">ACJMK2_029590</name>
</gene>
<dbReference type="InterPro" id="IPR035892">
    <property type="entry name" value="C2_domain_sf"/>
</dbReference>
<accession>A0ABD3XAL6</accession>
<proteinExistence type="predicted"/>
<dbReference type="InterPro" id="IPR004179">
    <property type="entry name" value="Sec63-dom"/>
</dbReference>
<evidence type="ECO:0000256" key="4">
    <source>
        <dbReference type="ARBA" id="ARBA00022824"/>
    </source>
</evidence>
<keyword evidence="6" id="KW-0472">Membrane</keyword>
<feature type="domain" description="SEC63" evidence="8">
    <location>
        <begin position="1"/>
        <end position="341"/>
    </location>
</feature>
<comment type="caution">
    <text evidence="9">The sequence shown here is derived from an EMBL/GenBank/DDBJ whole genome shotgun (WGS) entry which is preliminary data.</text>
</comment>
<evidence type="ECO:0000256" key="6">
    <source>
        <dbReference type="ARBA" id="ARBA00023136"/>
    </source>
</evidence>
<dbReference type="Proteomes" id="UP001634394">
    <property type="component" value="Unassembled WGS sequence"/>
</dbReference>
<dbReference type="Pfam" id="PF02889">
    <property type="entry name" value="Sec63"/>
    <property type="match status" value="1"/>
</dbReference>
<dbReference type="PANTHER" id="PTHR24075">
    <property type="entry name" value="SEC63 DOMAIN-CONTAINING"/>
    <property type="match status" value="1"/>
</dbReference>
<evidence type="ECO:0000256" key="7">
    <source>
        <dbReference type="ARBA" id="ARBA00023186"/>
    </source>
</evidence>
<dbReference type="Gene3D" id="1.10.3380.10">
    <property type="entry name" value="Sec63 N-terminal domain-like domain"/>
    <property type="match status" value="1"/>
</dbReference>
<dbReference type="SUPFAM" id="SSF81296">
    <property type="entry name" value="E set domains"/>
    <property type="match status" value="1"/>
</dbReference>
<evidence type="ECO:0000313" key="9">
    <source>
        <dbReference type="EMBL" id="KAL3883314.1"/>
    </source>
</evidence>
<dbReference type="FunFam" id="1.10.3380.10:FF:000002">
    <property type="entry name" value="Activating signal cointegrator 1 complex subunit 3"/>
    <property type="match status" value="1"/>
</dbReference>
<evidence type="ECO:0000256" key="3">
    <source>
        <dbReference type="ARBA" id="ARBA00022692"/>
    </source>
</evidence>
<dbReference type="EMBL" id="JBJQND010000003">
    <property type="protein sequence ID" value="KAL3883314.1"/>
    <property type="molecule type" value="Genomic_DNA"/>
</dbReference>
<keyword evidence="4" id="KW-0256">Endoplasmic reticulum</keyword>
<comment type="subcellular location">
    <subcellularLocation>
        <location evidence="2">Endoplasmic reticulum</location>
    </subcellularLocation>
    <subcellularLocation>
        <location evidence="1">Membrane</location>
        <topology evidence="1">Multi-pass membrane protein</topology>
    </subcellularLocation>
</comment>
<organism evidence="9 10">
    <name type="scientific">Sinanodonta woodiana</name>
    <name type="common">Chinese pond mussel</name>
    <name type="synonym">Anodonta woodiana</name>
    <dbReference type="NCBI Taxonomy" id="1069815"/>
    <lineage>
        <taxon>Eukaryota</taxon>
        <taxon>Metazoa</taxon>
        <taxon>Spiralia</taxon>
        <taxon>Lophotrochozoa</taxon>
        <taxon>Mollusca</taxon>
        <taxon>Bivalvia</taxon>
        <taxon>Autobranchia</taxon>
        <taxon>Heteroconchia</taxon>
        <taxon>Palaeoheterodonta</taxon>
        <taxon>Unionida</taxon>
        <taxon>Unionoidea</taxon>
        <taxon>Unionidae</taxon>
        <taxon>Unioninae</taxon>
        <taxon>Sinanodonta</taxon>
    </lineage>
</organism>
<evidence type="ECO:0000259" key="8">
    <source>
        <dbReference type="SMART" id="SM00973"/>
    </source>
</evidence>
<dbReference type="AlphaFoldDB" id="A0ABD3XAL6"/>
<evidence type="ECO:0000256" key="2">
    <source>
        <dbReference type="ARBA" id="ARBA00004240"/>
    </source>
</evidence>
<name>A0ABD3XAL6_SINWO</name>
<dbReference type="SUPFAM" id="SSF158702">
    <property type="entry name" value="Sec63 N-terminal domain-like"/>
    <property type="match status" value="1"/>
</dbReference>
<keyword evidence="10" id="KW-1185">Reference proteome</keyword>
<dbReference type="PANTHER" id="PTHR24075:SF6">
    <property type="entry name" value="ACTIVATING SIGNAL COINTEGRATOR 1 COMPLEX SUBUNIT 3"/>
    <property type="match status" value="1"/>
</dbReference>
<evidence type="ECO:0000313" key="10">
    <source>
        <dbReference type="Proteomes" id="UP001634394"/>
    </source>
</evidence>
<dbReference type="GO" id="GO:0005783">
    <property type="term" value="C:endoplasmic reticulum"/>
    <property type="evidence" value="ECO:0007669"/>
    <property type="project" value="UniProtKB-SubCell"/>
</dbReference>
<protein>
    <recommendedName>
        <fullName evidence="8">SEC63 domain-containing protein</fullName>
    </recommendedName>
</protein>
<reference evidence="9 10" key="1">
    <citation type="submission" date="2024-11" db="EMBL/GenBank/DDBJ databases">
        <title>Chromosome-level genome assembly of the freshwater bivalve Anodonta woodiana.</title>
        <authorList>
            <person name="Chen X."/>
        </authorList>
    </citation>
    <scope>NUCLEOTIDE SEQUENCE [LARGE SCALE GENOMIC DNA]</scope>
    <source>
        <strain evidence="9">MN2024</strain>
        <tissue evidence="9">Gills</tissue>
    </source>
</reference>
<dbReference type="GO" id="GO:0016020">
    <property type="term" value="C:membrane"/>
    <property type="evidence" value="ECO:0007669"/>
    <property type="project" value="UniProtKB-SubCell"/>
</dbReference>
<evidence type="ECO:0000256" key="5">
    <source>
        <dbReference type="ARBA" id="ARBA00022989"/>
    </source>
</evidence>
<dbReference type="FunFam" id="2.60.40.150:FF:000113">
    <property type="entry name" value="activating signal cointegrator 1 complex subunit 3"/>
    <property type="match status" value="1"/>
</dbReference>
<evidence type="ECO:0000256" key="1">
    <source>
        <dbReference type="ARBA" id="ARBA00004141"/>
    </source>
</evidence>
<dbReference type="Gene3D" id="2.60.40.150">
    <property type="entry name" value="C2 domain"/>
    <property type="match status" value="1"/>
</dbReference>
<keyword evidence="3" id="KW-0812">Transmembrane</keyword>
<keyword evidence="5" id="KW-1133">Transmembrane helix</keyword>
<dbReference type="InterPro" id="IPR014756">
    <property type="entry name" value="Ig_E-set"/>
</dbReference>
<dbReference type="SMART" id="SM00973">
    <property type="entry name" value="Sec63"/>
    <property type="match status" value="1"/>
</dbReference>
<keyword evidence="7" id="KW-0143">Chaperone</keyword>
<sequence>MTADSSMENLIEILSNATEYAQLPVRHNEDQINSDLAKQVPIEVNKTSYDSAHTKTHLLLQAHFCQMQLPSTDYHTDTKSVLDQAIRILQAMLDTVADEGWLVTSLRVVMLIQMVIQGRWWHDNTLLTLPNFMPYHIHCLRPREGTAKKKGFPELKAPIETLPELMAICDGKFDPLEAMLGDEMSPQHQEQVYQVLCRLPQISVTLTIKGWWEGGTGQKEERPVSTKYQGGRRQESDCIQVHADQEYALQVDLHRLNRLKKTDSKAHAPRFPKSKDEGWFLIVGDVENKEMIALKRIGYIRNRSSATLAMFMPETVGRVIYTLYIMSDSYLGLDQQYDICLDVIPKSIEAQVNTELAAELDDMNV</sequence>